<dbReference type="SMART" id="SM00849">
    <property type="entry name" value="Lactamase_B"/>
    <property type="match status" value="1"/>
</dbReference>
<evidence type="ECO:0000313" key="6">
    <source>
        <dbReference type="EMBL" id="OLU46392.1"/>
    </source>
</evidence>
<proteinExistence type="predicted"/>
<keyword evidence="4" id="KW-0862">Zinc</keyword>
<keyword evidence="7" id="KW-1185">Reference proteome</keyword>
<evidence type="ECO:0000259" key="5">
    <source>
        <dbReference type="SMART" id="SM00849"/>
    </source>
</evidence>
<evidence type="ECO:0000256" key="1">
    <source>
        <dbReference type="ARBA" id="ARBA00001947"/>
    </source>
</evidence>
<comment type="caution">
    <text evidence="6">The sequence shown here is derived from an EMBL/GenBank/DDBJ whole genome shotgun (WGS) entry which is preliminary data.</text>
</comment>
<dbReference type="AlphaFoldDB" id="A0A1U7NMG3"/>
<dbReference type="CDD" id="cd06262">
    <property type="entry name" value="metallo-hydrolase-like_MBL-fold"/>
    <property type="match status" value="1"/>
</dbReference>
<dbReference type="PANTHER" id="PTHR46233:SF3">
    <property type="entry name" value="HYDROXYACYLGLUTATHIONE HYDROLASE GLOC"/>
    <property type="match status" value="1"/>
</dbReference>
<dbReference type="InterPro" id="IPR051453">
    <property type="entry name" value="MBL_Glyoxalase_II"/>
</dbReference>
<dbReference type="PANTHER" id="PTHR46233">
    <property type="entry name" value="HYDROXYACYLGLUTATHIONE HYDROLASE GLOC"/>
    <property type="match status" value="1"/>
</dbReference>
<accession>A0A1U7NMG3</accession>
<name>A0A1U7NMG3_9FIRM</name>
<dbReference type="GO" id="GO:0016787">
    <property type="term" value="F:hydrolase activity"/>
    <property type="evidence" value="ECO:0007669"/>
    <property type="project" value="UniProtKB-KW"/>
</dbReference>
<dbReference type="SUPFAM" id="SSF56281">
    <property type="entry name" value="Metallo-hydrolase/oxidoreductase"/>
    <property type="match status" value="1"/>
</dbReference>
<organism evidence="6 7">
    <name type="scientific">Dubosiella newyorkensis</name>
    <dbReference type="NCBI Taxonomy" id="1862672"/>
    <lineage>
        <taxon>Bacteria</taxon>
        <taxon>Bacillati</taxon>
        <taxon>Bacillota</taxon>
        <taxon>Erysipelotrichia</taxon>
        <taxon>Erysipelotrichales</taxon>
        <taxon>Erysipelotrichaceae</taxon>
        <taxon>Dubosiella</taxon>
    </lineage>
</organism>
<dbReference type="Gene3D" id="3.60.15.10">
    <property type="entry name" value="Ribonuclease Z/Hydroxyacylglutathione hydrolase-like"/>
    <property type="match status" value="1"/>
</dbReference>
<dbReference type="Proteomes" id="UP000186705">
    <property type="component" value="Unassembled WGS sequence"/>
</dbReference>
<dbReference type="STRING" id="1862672.BO225_06390"/>
<dbReference type="InterPro" id="IPR001279">
    <property type="entry name" value="Metallo-B-lactamas"/>
</dbReference>
<dbReference type="Pfam" id="PF00753">
    <property type="entry name" value="Lactamase_B"/>
    <property type="match status" value="1"/>
</dbReference>
<dbReference type="RefSeq" id="WP_076341440.1">
    <property type="nucleotide sequence ID" value="NZ_CAPDDE010000007.1"/>
</dbReference>
<evidence type="ECO:0000256" key="2">
    <source>
        <dbReference type="ARBA" id="ARBA00022723"/>
    </source>
</evidence>
<reference evidence="6 7" key="1">
    <citation type="submission" date="2016-11" db="EMBL/GenBank/DDBJ databases">
        <title>Description of two novel members of the family Erysipelotrichaceae: Ileibacterium lipovorans gen. nov., sp. nov. and Dubosiella newyorkensis, gen. nov., sp. nov.</title>
        <authorList>
            <person name="Cox L.M."/>
            <person name="Sohn J."/>
            <person name="Tyrrell K.L."/>
            <person name="Citron D.M."/>
            <person name="Lawson P.A."/>
            <person name="Patel N.B."/>
            <person name="Iizumi T."/>
            <person name="Perez-Perez G.I."/>
            <person name="Goldstein E.J."/>
            <person name="Blaser M.J."/>
        </authorList>
    </citation>
    <scope>NUCLEOTIDE SEQUENCE [LARGE SCALE GENOMIC DNA]</scope>
    <source>
        <strain evidence="6 7">NYU-BL-A4</strain>
    </source>
</reference>
<gene>
    <name evidence="6" type="ORF">BO225_06390</name>
</gene>
<dbReference type="InterPro" id="IPR036866">
    <property type="entry name" value="RibonucZ/Hydroxyglut_hydro"/>
</dbReference>
<dbReference type="GeneID" id="78275570"/>
<comment type="cofactor">
    <cofactor evidence="1">
        <name>Zn(2+)</name>
        <dbReference type="ChEBI" id="CHEBI:29105"/>
    </cofactor>
</comment>
<keyword evidence="3" id="KW-0378">Hydrolase</keyword>
<protein>
    <recommendedName>
        <fullName evidence="5">Metallo-beta-lactamase domain-containing protein</fullName>
    </recommendedName>
</protein>
<evidence type="ECO:0000256" key="4">
    <source>
        <dbReference type="ARBA" id="ARBA00022833"/>
    </source>
</evidence>
<evidence type="ECO:0000256" key="3">
    <source>
        <dbReference type="ARBA" id="ARBA00022801"/>
    </source>
</evidence>
<sequence length="203" mass="22828">MKIITQPLGPGQANCYVLVKDHHALLIDPGDDYPQLEDILKQEDAKLDAIVLTHGHFDHIAGLDKLLKRFDVDVYMNPKEFDFLHDLDLNGSKYFYQQIASHAKPLPLHEGEQNIGAFKVFAKTLPGHTIGSTILQIGNDVFTGDVLFQGSVGRVDLPSGSEKDMIESIHYLKTLDPDLRVYPGHGPSTSIGQEMRWNPYFRY</sequence>
<dbReference type="OrthoDB" id="9802248at2"/>
<dbReference type="EMBL" id="MPKA01000065">
    <property type="protein sequence ID" value="OLU46392.1"/>
    <property type="molecule type" value="Genomic_DNA"/>
</dbReference>
<keyword evidence="2" id="KW-0479">Metal-binding</keyword>
<evidence type="ECO:0000313" key="7">
    <source>
        <dbReference type="Proteomes" id="UP000186705"/>
    </source>
</evidence>
<dbReference type="GO" id="GO:0046872">
    <property type="term" value="F:metal ion binding"/>
    <property type="evidence" value="ECO:0007669"/>
    <property type="project" value="UniProtKB-KW"/>
</dbReference>
<feature type="domain" description="Metallo-beta-lactamase" evidence="5">
    <location>
        <begin position="12"/>
        <end position="185"/>
    </location>
</feature>